<evidence type="ECO:0000313" key="2">
    <source>
        <dbReference type="EMBL" id="KKT67477.1"/>
    </source>
</evidence>
<evidence type="ECO:0000313" key="3">
    <source>
        <dbReference type="Proteomes" id="UP000033901"/>
    </source>
</evidence>
<reference evidence="2 3" key="1">
    <citation type="journal article" date="2015" name="Nature">
        <title>rRNA introns, odd ribosomes, and small enigmatic genomes across a large radiation of phyla.</title>
        <authorList>
            <person name="Brown C.T."/>
            <person name="Hug L.A."/>
            <person name="Thomas B.C."/>
            <person name="Sharon I."/>
            <person name="Castelle C.J."/>
            <person name="Singh A."/>
            <person name="Wilkins M.J."/>
            <person name="Williams K.H."/>
            <person name="Banfield J.F."/>
        </authorList>
    </citation>
    <scope>NUCLEOTIDE SEQUENCE [LARGE SCALE GENOMIC DNA]</scope>
</reference>
<keyword evidence="1" id="KW-1133">Transmembrane helix</keyword>
<gene>
    <name evidence="2" type="ORF">UW61_C0008G0005</name>
</gene>
<evidence type="ECO:0000256" key="1">
    <source>
        <dbReference type="SAM" id="Phobius"/>
    </source>
</evidence>
<organism evidence="2 3">
    <name type="scientific">Candidatus Curtissbacteria bacterium GW2011_GWC1_44_33</name>
    <dbReference type="NCBI Taxonomy" id="1618413"/>
    <lineage>
        <taxon>Bacteria</taxon>
        <taxon>Candidatus Curtissiibacteriota</taxon>
    </lineage>
</organism>
<dbReference type="AlphaFoldDB" id="A0A0G1LFJ7"/>
<sequence length="125" mass="12884">MRNLLTQVNLAPEGGFKGIGPLGLDEGQSPLGVFTQFISSAIGLMTIIAIIWFIFVLISGAIGIISAGGDKASLESARKRITTGIIGLVVVVAGIFIIDLIGSLIGIDVLNIEDLVNKLPIGGGK</sequence>
<keyword evidence="1" id="KW-0812">Transmembrane</keyword>
<name>A0A0G1LFJ7_9BACT</name>
<keyword evidence="1" id="KW-0472">Membrane</keyword>
<dbReference type="Proteomes" id="UP000033901">
    <property type="component" value="Unassembled WGS sequence"/>
</dbReference>
<feature type="transmembrane region" description="Helical" evidence="1">
    <location>
        <begin position="85"/>
        <end position="107"/>
    </location>
</feature>
<feature type="transmembrane region" description="Helical" evidence="1">
    <location>
        <begin position="37"/>
        <end position="65"/>
    </location>
</feature>
<dbReference type="EMBL" id="LCIZ01000008">
    <property type="protein sequence ID" value="KKT67477.1"/>
    <property type="molecule type" value="Genomic_DNA"/>
</dbReference>
<comment type="caution">
    <text evidence="2">The sequence shown here is derived from an EMBL/GenBank/DDBJ whole genome shotgun (WGS) entry which is preliminary data.</text>
</comment>
<evidence type="ECO:0008006" key="4">
    <source>
        <dbReference type="Google" id="ProtNLM"/>
    </source>
</evidence>
<accession>A0A0G1LFJ7</accession>
<proteinExistence type="predicted"/>
<protein>
    <recommendedName>
        <fullName evidence="4">Integral membrane protein</fullName>
    </recommendedName>
</protein>